<evidence type="ECO:0000313" key="1">
    <source>
        <dbReference type="EMBL" id="KGF36318.1"/>
    </source>
</evidence>
<accession>A0A095ZNT7</accession>
<protein>
    <submittedName>
        <fullName evidence="1">Uncharacterized protein</fullName>
    </submittedName>
</protein>
<evidence type="ECO:0000313" key="2">
    <source>
        <dbReference type="Proteomes" id="UP000029556"/>
    </source>
</evidence>
<proteinExistence type="predicted"/>
<gene>
    <name evidence="1" type="ORF">HMPREF2137_02410</name>
</gene>
<sequence>MNDMAKTCYFFYFDLHILNYLCVTLYQNLTILRMKEIKYNSIKVVLGEKDKTGRRLCLNRKE</sequence>
<comment type="caution">
    <text evidence="1">The sequence shown here is derived from an EMBL/GenBank/DDBJ whole genome shotgun (WGS) entry which is preliminary data.</text>
</comment>
<reference evidence="1 2" key="1">
    <citation type="submission" date="2014-07" db="EMBL/GenBank/DDBJ databases">
        <authorList>
            <person name="McCorrison J."/>
            <person name="Sanka R."/>
            <person name="Torralba M."/>
            <person name="Gillis M."/>
            <person name="Haft D.H."/>
            <person name="Methe B."/>
            <person name="Sutton G."/>
            <person name="Nelson K.E."/>
        </authorList>
    </citation>
    <scope>NUCLEOTIDE SEQUENCE [LARGE SCALE GENOMIC DNA]</scope>
    <source>
        <strain evidence="1 2">DNF00853</strain>
    </source>
</reference>
<organism evidence="1 2">
    <name type="scientific">Hoylesella buccalis DNF00853</name>
    <dbReference type="NCBI Taxonomy" id="1401074"/>
    <lineage>
        <taxon>Bacteria</taxon>
        <taxon>Pseudomonadati</taxon>
        <taxon>Bacteroidota</taxon>
        <taxon>Bacteroidia</taxon>
        <taxon>Bacteroidales</taxon>
        <taxon>Prevotellaceae</taxon>
        <taxon>Hoylesella</taxon>
    </lineage>
</organism>
<dbReference type="EMBL" id="JRNN01000028">
    <property type="protein sequence ID" value="KGF36318.1"/>
    <property type="molecule type" value="Genomic_DNA"/>
</dbReference>
<dbReference type="AlphaFoldDB" id="A0A095ZNT7"/>
<name>A0A095ZNT7_9BACT</name>
<dbReference type="Proteomes" id="UP000029556">
    <property type="component" value="Unassembled WGS sequence"/>
</dbReference>